<comment type="catalytic activity">
    <reaction evidence="1 5">
        <text>uridine(55) in tRNA = pseudouridine(55) in tRNA</text>
        <dbReference type="Rhea" id="RHEA:42532"/>
        <dbReference type="Rhea" id="RHEA-COMP:10101"/>
        <dbReference type="Rhea" id="RHEA-COMP:10102"/>
        <dbReference type="ChEBI" id="CHEBI:65314"/>
        <dbReference type="ChEBI" id="CHEBI:65315"/>
        <dbReference type="EC" id="5.4.99.25"/>
    </reaction>
</comment>
<evidence type="ECO:0000313" key="9">
    <source>
        <dbReference type="Proteomes" id="UP000195305"/>
    </source>
</evidence>
<dbReference type="EC" id="5.4.99.25" evidence="5"/>
<sequence>MDGVLLVHKPAGMTSHDVVNRIRKIFHTKKVGHCGTLDPEATGVLVLCIGKATKALQFLMSETKEYQATLVLGQATDTYDASGQVVAQKPFQGVSHVNAVLQSFVGSQEQLPPMYSAIKVNGKKLYEYARNHEKVEVQPRSIVIHHIELLDQHDQFITFRVQCSKGTYIRSLCVDIGKKLGYPAHMQKLIRLASGHFRLENCFSLEDIEQGHYHMLSLEEAFQHFEHYVVEDAQIVYHGKKIKSDIDHQVVVCNQEGQVLAVYGPDGTGYLKSIRGLF</sequence>
<keyword evidence="4 5" id="KW-0413">Isomerase</keyword>
<evidence type="ECO:0000256" key="1">
    <source>
        <dbReference type="ARBA" id="ARBA00000385"/>
    </source>
</evidence>
<protein>
    <recommendedName>
        <fullName evidence="5">tRNA pseudouridine synthase B</fullName>
        <ecNumber evidence="5">5.4.99.25</ecNumber>
    </recommendedName>
    <alternativeName>
        <fullName evidence="5">tRNA pseudouridine(55) synthase</fullName>
        <shortName evidence="5">Psi55 synthase</shortName>
    </alternativeName>
    <alternativeName>
        <fullName evidence="5">tRNA pseudouridylate synthase</fullName>
    </alternativeName>
    <alternativeName>
        <fullName evidence="5">tRNA-uridine isomerase</fullName>
    </alternativeName>
</protein>
<dbReference type="NCBIfam" id="TIGR00431">
    <property type="entry name" value="TruB"/>
    <property type="match status" value="1"/>
</dbReference>
<reference evidence="8 9" key="1">
    <citation type="journal article" date="2018" name="BMC Genomics">
        <title>Whole genome sequencing and function prediction of 133 gut anaerobes isolated from chicken caecum in pure cultures.</title>
        <authorList>
            <person name="Medvecky M."/>
            <person name="Cejkova D."/>
            <person name="Polansky O."/>
            <person name="Karasova D."/>
            <person name="Kubasova T."/>
            <person name="Cizek A."/>
            <person name="Rychlik I."/>
        </authorList>
    </citation>
    <scope>NUCLEOTIDE SEQUENCE [LARGE SCALE GENOMIC DNA]</scope>
    <source>
        <strain evidence="8 9">An13</strain>
    </source>
</reference>
<dbReference type="InterPro" id="IPR020103">
    <property type="entry name" value="PsdUridine_synth_cat_dom_sf"/>
</dbReference>
<feature type="active site" description="Nucleophile" evidence="5">
    <location>
        <position position="38"/>
    </location>
</feature>
<dbReference type="PANTHER" id="PTHR13767">
    <property type="entry name" value="TRNA-PSEUDOURIDINE SYNTHASE"/>
    <property type="match status" value="1"/>
</dbReference>
<proteinExistence type="inferred from homology"/>
<gene>
    <name evidence="5" type="primary">truB</name>
    <name evidence="8" type="ORF">B5E75_05945</name>
</gene>
<evidence type="ECO:0000256" key="4">
    <source>
        <dbReference type="ARBA" id="ARBA00023235"/>
    </source>
</evidence>
<dbReference type="Pfam" id="PF01509">
    <property type="entry name" value="TruB_N"/>
    <property type="match status" value="1"/>
</dbReference>
<comment type="caution">
    <text evidence="8">The sequence shown here is derived from an EMBL/GenBank/DDBJ whole genome shotgun (WGS) entry which is preliminary data.</text>
</comment>
<evidence type="ECO:0000256" key="2">
    <source>
        <dbReference type="ARBA" id="ARBA00005642"/>
    </source>
</evidence>
<dbReference type="FunFam" id="3.30.2350.10:FF:000011">
    <property type="entry name" value="tRNA pseudouridine synthase B"/>
    <property type="match status" value="1"/>
</dbReference>
<evidence type="ECO:0000313" key="8">
    <source>
        <dbReference type="EMBL" id="OUQ34677.1"/>
    </source>
</evidence>
<comment type="similarity">
    <text evidence="2 5">Belongs to the pseudouridine synthase TruB family. Type 1 subfamily.</text>
</comment>
<evidence type="ECO:0000259" key="7">
    <source>
        <dbReference type="Pfam" id="PF16198"/>
    </source>
</evidence>
<dbReference type="SUPFAM" id="SSF55120">
    <property type="entry name" value="Pseudouridine synthase"/>
    <property type="match status" value="1"/>
</dbReference>
<dbReference type="CDD" id="cd02573">
    <property type="entry name" value="PseudoU_synth_EcTruB"/>
    <property type="match status" value="1"/>
</dbReference>
<dbReference type="EMBL" id="NFLJ01000014">
    <property type="protein sequence ID" value="OUQ34677.1"/>
    <property type="molecule type" value="Genomic_DNA"/>
</dbReference>
<comment type="function">
    <text evidence="5">Responsible for synthesis of pseudouridine from uracil-55 in the psi GC loop of transfer RNAs.</text>
</comment>
<dbReference type="GO" id="GO:0031119">
    <property type="term" value="P:tRNA pseudouridine synthesis"/>
    <property type="evidence" value="ECO:0007669"/>
    <property type="project" value="UniProtKB-UniRule"/>
</dbReference>
<dbReference type="Pfam" id="PF16198">
    <property type="entry name" value="TruB_C_2"/>
    <property type="match status" value="1"/>
</dbReference>
<dbReference type="AlphaFoldDB" id="A0A1Y4SXK9"/>
<feature type="domain" description="Pseudouridine synthase II N-terminal" evidence="6">
    <location>
        <begin position="23"/>
        <end position="169"/>
    </location>
</feature>
<feature type="domain" description="tRNA pseudouridylate synthase B C-terminal" evidence="7">
    <location>
        <begin position="170"/>
        <end position="213"/>
    </location>
</feature>
<evidence type="ECO:0000256" key="5">
    <source>
        <dbReference type="HAMAP-Rule" id="MF_01080"/>
    </source>
</evidence>
<name>A0A1Y4SXK9_9FIRM</name>
<evidence type="ECO:0000256" key="3">
    <source>
        <dbReference type="ARBA" id="ARBA00022694"/>
    </source>
</evidence>
<dbReference type="RefSeq" id="WP_087357856.1">
    <property type="nucleotide sequence ID" value="NZ_NFLJ01000014.1"/>
</dbReference>
<dbReference type="PANTHER" id="PTHR13767:SF2">
    <property type="entry name" value="PSEUDOURIDYLATE SYNTHASE TRUB1"/>
    <property type="match status" value="1"/>
</dbReference>
<accession>A0A1Y4SXK9</accession>
<dbReference type="Proteomes" id="UP000195305">
    <property type="component" value="Unassembled WGS sequence"/>
</dbReference>
<dbReference type="Gene3D" id="3.30.2350.10">
    <property type="entry name" value="Pseudouridine synthase"/>
    <property type="match status" value="1"/>
</dbReference>
<dbReference type="InterPro" id="IPR014780">
    <property type="entry name" value="tRNA_psdUridine_synth_TruB"/>
</dbReference>
<keyword evidence="3 5" id="KW-0819">tRNA processing</keyword>
<dbReference type="InterPro" id="IPR002501">
    <property type="entry name" value="PsdUridine_synth_N"/>
</dbReference>
<dbReference type="GO" id="GO:1990481">
    <property type="term" value="P:mRNA pseudouridine synthesis"/>
    <property type="evidence" value="ECO:0007669"/>
    <property type="project" value="TreeGrafter"/>
</dbReference>
<dbReference type="GO" id="GO:0160148">
    <property type="term" value="F:tRNA pseudouridine(55) synthase activity"/>
    <property type="evidence" value="ECO:0007669"/>
    <property type="project" value="UniProtKB-EC"/>
</dbReference>
<keyword evidence="9" id="KW-1185">Reference proteome</keyword>
<evidence type="ECO:0000259" key="6">
    <source>
        <dbReference type="Pfam" id="PF01509"/>
    </source>
</evidence>
<dbReference type="HAMAP" id="MF_01080">
    <property type="entry name" value="TruB_bact"/>
    <property type="match status" value="1"/>
</dbReference>
<dbReference type="InterPro" id="IPR032819">
    <property type="entry name" value="TruB_C"/>
</dbReference>
<dbReference type="OrthoDB" id="9802309at2"/>
<dbReference type="GO" id="GO:0003723">
    <property type="term" value="F:RNA binding"/>
    <property type="evidence" value="ECO:0007669"/>
    <property type="project" value="InterPro"/>
</dbReference>
<organism evidence="8 9">
    <name type="scientific">Massilimicrobiota timonensis</name>
    <dbReference type="NCBI Taxonomy" id="1776392"/>
    <lineage>
        <taxon>Bacteria</taxon>
        <taxon>Bacillati</taxon>
        <taxon>Bacillota</taxon>
        <taxon>Erysipelotrichia</taxon>
        <taxon>Erysipelotrichales</taxon>
        <taxon>Erysipelotrichaceae</taxon>
        <taxon>Massilimicrobiota</taxon>
    </lineage>
</organism>